<feature type="transmembrane region" description="Helical" evidence="1">
    <location>
        <begin position="170"/>
        <end position="191"/>
    </location>
</feature>
<dbReference type="Proteomes" id="UP000295117">
    <property type="component" value="Unassembled WGS sequence"/>
</dbReference>
<keyword evidence="1" id="KW-0472">Membrane</keyword>
<keyword evidence="1" id="KW-0812">Transmembrane</keyword>
<name>A0A4R8S462_9MYCO</name>
<feature type="transmembrane region" description="Helical" evidence="1">
    <location>
        <begin position="12"/>
        <end position="33"/>
    </location>
</feature>
<proteinExistence type="predicted"/>
<sequence>MQDRTLERASAWSGLFYLLLFGTGWMLVAHFMPPIPPSAGPAEVAAQFQQRHVWLMLAAVLMMCSTFALFPVSALLVLIVRRIERHAGLVTVMMGLTLATYLVMNFYMPFSFAVAAFRTERDPALVQYASDYGFLQFIGGIPMFLMVWMLSAYAILVLSPRHDPVVPRWFGYLNLWIAILYLPELLVFFFHSGPFAWNGVVGFWIPAILFIIYFVVSPVILVPVVRKLIAESESANTTAAVHFS</sequence>
<keyword evidence="1" id="KW-1133">Transmembrane helix</keyword>
<comment type="caution">
    <text evidence="2">The sequence shown here is derived from an EMBL/GenBank/DDBJ whole genome shotgun (WGS) entry which is preliminary data.</text>
</comment>
<reference evidence="2 3" key="1">
    <citation type="journal article" date="2019" name="Sci. Rep.">
        <title>Extended insight into the Mycobacterium chelonae-abscessus complex through whole genome sequencing of Mycobacterium salmoniphilum outbreak and Mycobacterium salmoniphilum-like strains.</title>
        <authorList>
            <person name="Behra P.R.K."/>
            <person name="Das S."/>
            <person name="Pettersson B.M.F."/>
            <person name="Shirreff L."/>
            <person name="DuCote T."/>
            <person name="Jacobsson K.G."/>
            <person name="Ennis D.G."/>
            <person name="Kirsebom L.A."/>
        </authorList>
    </citation>
    <scope>NUCLEOTIDE SEQUENCE [LARGE SCALE GENOMIC DNA]</scope>
    <source>
        <strain evidence="2 3">DE 4585</strain>
    </source>
</reference>
<protein>
    <recommendedName>
        <fullName evidence="4">DUF4386 domain-containing protein</fullName>
    </recommendedName>
</protein>
<evidence type="ECO:0000313" key="2">
    <source>
        <dbReference type="EMBL" id="TDZ85650.1"/>
    </source>
</evidence>
<organism evidence="2 3">
    <name type="scientific">Mycobacteroides salmoniphilum</name>
    <dbReference type="NCBI Taxonomy" id="404941"/>
    <lineage>
        <taxon>Bacteria</taxon>
        <taxon>Bacillati</taxon>
        <taxon>Actinomycetota</taxon>
        <taxon>Actinomycetes</taxon>
        <taxon>Mycobacteriales</taxon>
        <taxon>Mycobacteriaceae</taxon>
        <taxon>Mycobacteroides</taxon>
    </lineage>
</organism>
<feature type="transmembrane region" description="Helical" evidence="1">
    <location>
        <begin position="137"/>
        <end position="158"/>
    </location>
</feature>
<dbReference type="AlphaFoldDB" id="A0A4R8S462"/>
<evidence type="ECO:0008006" key="4">
    <source>
        <dbReference type="Google" id="ProtNLM"/>
    </source>
</evidence>
<evidence type="ECO:0000256" key="1">
    <source>
        <dbReference type="SAM" id="Phobius"/>
    </source>
</evidence>
<feature type="transmembrane region" description="Helical" evidence="1">
    <location>
        <begin position="53"/>
        <end position="80"/>
    </location>
</feature>
<accession>A0A4R8S462</accession>
<evidence type="ECO:0000313" key="3">
    <source>
        <dbReference type="Proteomes" id="UP000295117"/>
    </source>
</evidence>
<dbReference type="EMBL" id="PECH01000004">
    <property type="protein sequence ID" value="TDZ85650.1"/>
    <property type="molecule type" value="Genomic_DNA"/>
</dbReference>
<gene>
    <name evidence="2" type="ORF">DE4585_00969</name>
</gene>
<feature type="transmembrane region" description="Helical" evidence="1">
    <location>
        <begin position="92"/>
        <end position="117"/>
    </location>
</feature>
<feature type="transmembrane region" description="Helical" evidence="1">
    <location>
        <begin position="203"/>
        <end position="225"/>
    </location>
</feature>